<dbReference type="EMBL" id="PKTG01000083">
    <property type="protein sequence ID" value="PLX17765.1"/>
    <property type="molecule type" value="Genomic_DNA"/>
</dbReference>
<gene>
    <name evidence="1" type="ORF">C0601_06970</name>
</gene>
<evidence type="ECO:0000313" key="2">
    <source>
        <dbReference type="Proteomes" id="UP000234857"/>
    </source>
</evidence>
<sequence length="214" mass="24888">MSIISSLIIFSFFLLSCGSDDNNTTELEKAVISENTKTVAQVKQEKKDIRKNIRDLLTYLDSEKLTDPLYMYKANKISKAKEEVKTANFTRVESPGEDSVDYYEKQKLNRIRDYYRNGDQENAFIQASTLLKNQTLSPSVRSELLFIMADLSNKNDLKEESLKFMDMAYEQMKKVPEQPDIQDKVMSQKELLDTFSELNDIKLYDNEEPDNEQE</sequence>
<evidence type="ECO:0000313" key="1">
    <source>
        <dbReference type="EMBL" id="PLX17765.1"/>
    </source>
</evidence>
<organism evidence="1 2">
    <name type="scientific">Muiribacterium halophilum</name>
    <dbReference type="NCBI Taxonomy" id="2053465"/>
    <lineage>
        <taxon>Bacteria</taxon>
        <taxon>Candidatus Muiribacteriota</taxon>
        <taxon>Candidatus Muiribacteriia</taxon>
        <taxon>Candidatus Muiribacteriales</taxon>
        <taxon>Candidatus Muiribacteriaceae</taxon>
        <taxon>Candidatus Muiribacterium</taxon>
    </lineage>
</organism>
<reference evidence="1 2" key="1">
    <citation type="submission" date="2017-11" db="EMBL/GenBank/DDBJ databases">
        <title>Genome-resolved metagenomics identifies genetic mobility, metabolic interactions, and unexpected diversity in perchlorate-reducing communities.</title>
        <authorList>
            <person name="Barnum T.P."/>
            <person name="Figueroa I.A."/>
            <person name="Carlstrom C.I."/>
            <person name="Lucas L.N."/>
            <person name="Engelbrektson A.L."/>
            <person name="Coates J.D."/>
        </authorList>
    </citation>
    <scope>NUCLEOTIDE SEQUENCE [LARGE SCALE GENOMIC DNA]</scope>
    <source>
        <strain evidence="1">BM706</strain>
    </source>
</reference>
<protein>
    <submittedName>
        <fullName evidence="1">Uncharacterized protein</fullName>
    </submittedName>
</protein>
<comment type="caution">
    <text evidence="1">The sequence shown here is derived from an EMBL/GenBank/DDBJ whole genome shotgun (WGS) entry which is preliminary data.</text>
</comment>
<accession>A0A2N5ZGD7</accession>
<name>A0A2N5ZGD7_MUIH1</name>
<dbReference type="Proteomes" id="UP000234857">
    <property type="component" value="Unassembled WGS sequence"/>
</dbReference>
<proteinExistence type="predicted"/>
<dbReference type="AlphaFoldDB" id="A0A2N5ZGD7"/>